<evidence type="ECO:0000313" key="2">
    <source>
        <dbReference type="EMBL" id="OJT10599.1"/>
    </source>
</evidence>
<proteinExistence type="predicted"/>
<feature type="region of interest" description="Disordered" evidence="1">
    <location>
        <begin position="1"/>
        <end position="20"/>
    </location>
</feature>
<feature type="compositionally biased region" description="Basic residues" evidence="1">
    <location>
        <begin position="121"/>
        <end position="140"/>
    </location>
</feature>
<reference evidence="2 3" key="1">
    <citation type="submission" date="2016-10" db="EMBL/GenBank/DDBJ databases">
        <title>Genome sequence of the basidiomycete white-rot fungus Trametes pubescens.</title>
        <authorList>
            <person name="Makela M.R."/>
            <person name="Granchi Z."/>
            <person name="Peng M."/>
            <person name="De Vries R.P."/>
            <person name="Grigoriev I."/>
            <person name="Riley R."/>
            <person name="Hilden K."/>
        </authorList>
    </citation>
    <scope>NUCLEOTIDE SEQUENCE [LARGE SCALE GENOMIC DNA]</scope>
    <source>
        <strain evidence="2 3">FBCC735</strain>
    </source>
</reference>
<keyword evidence="3" id="KW-1185">Reference proteome</keyword>
<dbReference type="OMA" id="NAQAHEP"/>
<feature type="region of interest" description="Disordered" evidence="1">
    <location>
        <begin position="93"/>
        <end position="235"/>
    </location>
</feature>
<organism evidence="2 3">
    <name type="scientific">Trametes pubescens</name>
    <name type="common">White-rot fungus</name>
    <dbReference type="NCBI Taxonomy" id="154538"/>
    <lineage>
        <taxon>Eukaryota</taxon>
        <taxon>Fungi</taxon>
        <taxon>Dikarya</taxon>
        <taxon>Basidiomycota</taxon>
        <taxon>Agaricomycotina</taxon>
        <taxon>Agaricomycetes</taxon>
        <taxon>Polyporales</taxon>
        <taxon>Polyporaceae</taxon>
        <taxon>Trametes</taxon>
    </lineage>
</organism>
<dbReference type="AlphaFoldDB" id="A0A1M2VSL0"/>
<feature type="compositionally biased region" description="Polar residues" evidence="1">
    <location>
        <begin position="1"/>
        <end position="13"/>
    </location>
</feature>
<accession>A0A1M2VSL0</accession>
<evidence type="ECO:0000256" key="1">
    <source>
        <dbReference type="SAM" id="MobiDB-lite"/>
    </source>
</evidence>
<feature type="compositionally biased region" description="Basic residues" evidence="1">
    <location>
        <begin position="182"/>
        <end position="192"/>
    </location>
</feature>
<evidence type="ECO:0000313" key="3">
    <source>
        <dbReference type="Proteomes" id="UP000184267"/>
    </source>
</evidence>
<dbReference type="Proteomes" id="UP000184267">
    <property type="component" value="Unassembled WGS sequence"/>
</dbReference>
<protein>
    <submittedName>
        <fullName evidence="2">Uncharacterized protein</fullName>
    </submittedName>
</protein>
<comment type="caution">
    <text evidence="2">The sequence shown here is derived from an EMBL/GenBank/DDBJ whole genome shotgun (WGS) entry which is preliminary data.</text>
</comment>
<dbReference type="EMBL" id="MNAD01000768">
    <property type="protein sequence ID" value="OJT10599.1"/>
    <property type="molecule type" value="Genomic_DNA"/>
</dbReference>
<feature type="compositionally biased region" description="Low complexity" evidence="1">
    <location>
        <begin position="193"/>
        <end position="207"/>
    </location>
</feature>
<gene>
    <name evidence="2" type="ORF">TRAPUB_12898</name>
</gene>
<name>A0A1M2VSL0_TRAPU</name>
<feature type="compositionally biased region" description="Acidic residues" evidence="1">
    <location>
        <begin position="94"/>
        <end position="116"/>
    </location>
</feature>
<sequence>MESFLTFSGNTSPAPWEPPVPTSPNVGLAAHLRLPVLELQLYTQLCQLPGAVEKALEENGVHGAPAEYVPFSPLGGMYFLTRSSIPMDVNSSYLEDESASDSDSDADMDSESDSDEDFARARPRQRQARSRLRAPRRRRRTDKENDASQARRPRMRGNSVVSYATASDDEDSEYVPSGSPARVKKGRGRARTAARATTRATLANATNADRRESVTSRRVAVHVPDSDLEAGASRQ</sequence>